<proteinExistence type="predicted"/>
<evidence type="ECO:0000313" key="2">
    <source>
        <dbReference type="EMBL" id="JAP07907.1"/>
    </source>
</evidence>
<dbReference type="EMBL" id="GEDG01037827">
    <property type="protein sequence ID" value="JAP07907.1"/>
    <property type="molecule type" value="Transcribed_RNA"/>
</dbReference>
<keyword evidence="1" id="KW-1133">Transmembrane helix</keyword>
<name>A0A0V0GJ06_SOLCH</name>
<organism evidence="2">
    <name type="scientific">Solanum chacoense</name>
    <name type="common">Chaco potato</name>
    <dbReference type="NCBI Taxonomy" id="4108"/>
    <lineage>
        <taxon>Eukaryota</taxon>
        <taxon>Viridiplantae</taxon>
        <taxon>Streptophyta</taxon>
        <taxon>Embryophyta</taxon>
        <taxon>Tracheophyta</taxon>
        <taxon>Spermatophyta</taxon>
        <taxon>Magnoliopsida</taxon>
        <taxon>eudicotyledons</taxon>
        <taxon>Gunneridae</taxon>
        <taxon>Pentapetalae</taxon>
        <taxon>asterids</taxon>
        <taxon>lamiids</taxon>
        <taxon>Solanales</taxon>
        <taxon>Solanaceae</taxon>
        <taxon>Solanoideae</taxon>
        <taxon>Solaneae</taxon>
        <taxon>Solanum</taxon>
    </lineage>
</organism>
<evidence type="ECO:0000256" key="1">
    <source>
        <dbReference type="SAM" id="Phobius"/>
    </source>
</evidence>
<keyword evidence="1" id="KW-0812">Transmembrane</keyword>
<feature type="transmembrane region" description="Helical" evidence="1">
    <location>
        <begin position="6"/>
        <end position="26"/>
    </location>
</feature>
<accession>A0A0V0GJ06</accession>
<dbReference type="AlphaFoldDB" id="A0A0V0GJ06"/>
<protein>
    <submittedName>
        <fullName evidence="2">Putative ovule protein</fullName>
    </submittedName>
</protein>
<reference evidence="2" key="1">
    <citation type="submission" date="2015-12" db="EMBL/GenBank/DDBJ databases">
        <title>Gene expression during late stages of embryo sac development: a critical building block for successful pollen-pistil interactions.</title>
        <authorList>
            <person name="Liu Y."/>
            <person name="Joly V."/>
            <person name="Sabar M."/>
            <person name="Matton D.P."/>
        </authorList>
    </citation>
    <scope>NUCLEOTIDE SEQUENCE</scope>
</reference>
<sequence>MGTLTFSILPFTNPSLALFFLSPILAPIRRKTACHRHLHLTSKWQSPLQCRKIQSNKTTMLNRCFILQIEMRIS</sequence>
<keyword evidence="1" id="KW-0472">Membrane</keyword>